<accession>F2TNS8</accession>
<gene>
    <name evidence="1" type="ORF">BDDG_07836</name>
</gene>
<dbReference type="HOGENOM" id="CLU_044088_1_0_1"/>
<sequence length="162" mass="17593">SSHIDRSAFTDDSELSVKSLVKNLKNVIMKKLSVSYVTESSVFLSVSSTASFSATPLSVSFSAASQSSTLASVSDSPTSATPVPATSTLTTPGFTASAFVTSSSHFKKMLYRLSESHLSVCILSLFLLTSRTIYYMKIAKDICVFRNENMDVVLFYICRHEA</sequence>
<name>F2TNS8_AJEDA</name>
<organism evidence="1">
    <name type="scientific">Ajellomyces dermatitidis (strain ATCC 18188 / CBS 674.68)</name>
    <name type="common">Blastomyces dermatitidis</name>
    <dbReference type="NCBI Taxonomy" id="653446"/>
    <lineage>
        <taxon>Eukaryota</taxon>
        <taxon>Fungi</taxon>
        <taxon>Dikarya</taxon>
        <taxon>Ascomycota</taxon>
        <taxon>Pezizomycotina</taxon>
        <taxon>Eurotiomycetes</taxon>
        <taxon>Eurotiomycetidae</taxon>
        <taxon>Onygenales</taxon>
        <taxon>Ajellomycetaceae</taxon>
        <taxon>Blastomyces</taxon>
    </lineage>
</organism>
<feature type="non-terminal residue" evidence="1">
    <location>
        <position position="162"/>
    </location>
</feature>
<protein>
    <submittedName>
        <fullName evidence="1">Uncharacterized protein</fullName>
    </submittedName>
</protein>
<dbReference type="AlphaFoldDB" id="F2TNS8"/>
<proteinExistence type="predicted"/>
<dbReference type="EMBL" id="GG749479">
    <property type="protein sequence ID" value="EGE84891.2"/>
    <property type="molecule type" value="Genomic_DNA"/>
</dbReference>
<reference evidence="1" key="1">
    <citation type="submission" date="2010-03" db="EMBL/GenBank/DDBJ databases">
        <title>Annotation of Blastomyces dermatitidis strain ATCC 18188.</title>
        <authorList>
            <consortium name="The Broad Institute Genome Sequencing Platform"/>
            <consortium name="Broad Institute Genome Sequencing Center for Infectious Disease."/>
            <person name="Cuomo C."/>
            <person name="Klein B."/>
            <person name="Sullivan T."/>
            <person name="Heitman J."/>
            <person name="Young S."/>
            <person name="Zeng Q."/>
            <person name="Gargeya S."/>
            <person name="Alvarado L."/>
            <person name="Berlin A.M."/>
            <person name="Chapman S.B."/>
            <person name="Chen Z."/>
            <person name="Freedman E."/>
            <person name="Gellesch M."/>
            <person name="Goldberg J."/>
            <person name="Griggs A."/>
            <person name="Gujja S."/>
            <person name="Heilman E."/>
            <person name="Heiman D."/>
            <person name="Howarth C."/>
            <person name="Mehta T."/>
            <person name="Neiman D."/>
            <person name="Pearson M."/>
            <person name="Roberts A."/>
            <person name="Saif S."/>
            <person name="Shea T."/>
            <person name="Shenoy N."/>
            <person name="Sisk P."/>
            <person name="Stolte C."/>
            <person name="Sykes S."/>
            <person name="White J."/>
            <person name="Yandava C."/>
            <person name="Haas B."/>
            <person name="Nusbaum C."/>
            <person name="Birren B."/>
        </authorList>
    </citation>
    <scope>NUCLEOTIDE SEQUENCE [LARGE SCALE GENOMIC DNA]</scope>
    <source>
        <strain evidence="1">ATCC 18188</strain>
    </source>
</reference>
<dbReference type="Proteomes" id="UP000007802">
    <property type="component" value="Unassembled WGS sequence"/>
</dbReference>
<feature type="non-terminal residue" evidence="1">
    <location>
        <position position="1"/>
    </location>
</feature>
<evidence type="ECO:0000313" key="1">
    <source>
        <dbReference type="EMBL" id="EGE84891.2"/>
    </source>
</evidence>